<dbReference type="InterPro" id="IPR002696">
    <property type="entry name" value="Membr_insert_effic_factor_YidD"/>
</dbReference>
<gene>
    <name evidence="2" type="primary">yidD</name>
    <name evidence="2" type="ORF">EGN73_11015</name>
</gene>
<protein>
    <recommendedName>
        <fullName evidence="1">Putative membrane protein insertion efficiency factor</fullName>
    </recommendedName>
</protein>
<dbReference type="PANTHER" id="PTHR33383">
    <property type="entry name" value="MEMBRANE PROTEIN INSERTION EFFICIENCY FACTOR-RELATED"/>
    <property type="match status" value="1"/>
</dbReference>
<evidence type="ECO:0000256" key="1">
    <source>
        <dbReference type="HAMAP-Rule" id="MF_00386"/>
    </source>
</evidence>
<dbReference type="GO" id="GO:0005886">
    <property type="term" value="C:plasma membrane"/>
    <property type="evidence" value="ECO:0007669"/>
    <property type="project" value="UniProtKB-SubCell"/>
</dbReference>
<dbReference type="Pfam" id="PF01809">
    <property type="entry name" value="YidD"/>
    <property type="match status" value="1"/>
</dbReference>
<dbReference type="NCBIfam" id="TIGR00278">
    <property type="entry name" value="membrane protein insertion efficiency factor YidD"/>
    <property type="match status" value="1"/>
</dbReference>
<evidence type="ECO:0000313" key="2">
    <source>
        <dbReference type="EMBL" id="MBW3468337.1"/>
    </source>
</evidence>
<organism evidence="2 3">
    <name type="scientific">Arthrospiribacter ruber</name>
    <dbReference type="NCBI Taxonomy" id="2487934"/>
    <lineage>
        <taxon>Bacteria</taxon>
        <taxon>Pseudomonadati</taxon>
        <taxon>Bacteroidota</taxon>
        <taxon>Cytophagia</taxon>
        <taxon>Cytophagales</taxon>
        <taxon>Cyclobacteriaceae</taxon>
        <taxon>Arthrospiribacter</taxon>
    </lineage>
</organism>
<comment type="caution">
    <text evidence="2">The sequence shown here is derived from an EMBL/GenBank/DDBJ whole genome shotgun (WGS) entry which is preliminary data.</text>
</comment>
<comment type="function">
    <text evidence="1">Could be involved in insertion of integral membrane proteins into the membrane.</text>
</comment>
<dbReference type="AlphaFoldDB" id="A0A951IXV7"/>
<evidence type="ECO:0000313" key="3">
    <source>
        <dbReference type="Proteomes" id="UP000727490"/>
    </source>
</evidence>
<proteinExistence type="inferred from homology"/>
<dbReference type="Proteomes" id="UP000727490">
    <property type="component" value="Unassembled WGS sequence"/>
</dbReference>
<comment type="similarity">
    <text evidence="1">Belongs to the UPF0161 family.</text>
</comment>
<accession>A0A951IXV7</accession>
<keyword evidence="1" id="KW-0472">Membrane</keyword>
<keyword evidence="1" id="KW-1003">Cell membrane</keyword>
<dbReference type="SMART" id="SM01234">
    <property type="entry name" value="Haemolytic"/>
    <property type="match status" value="1"/>
</dbReference>
<dbReference type="PANTHER" id="PTHR33383:SF1">
    <property type="entry name" value="MEMBRANE PROTEIN INSERTION EFFICIENCY FACTOR-RELATED"/>
    <property type="match status" value="1"/>
</dbReference>
<reference evidence="2 3" key="1">
    <citation type="journal article" date="2020" name="Syst. Appl. Microbiol.">
        <title>Arthrospiribacter ruber gen. nov., sp. nov., a novel bacterium isolated from Arthrospira cultures.</title>
        <authorList>
            <person name="Waleron M."/>
            <person name="Misztak A."/>
            <person name="Waleron M.M."/>
            <person name="Furmaniak M."/>
            <person name="Mrozik A."/>
            <person name="Waleron K."/>
        </authorList>
    </citation>
    <scope>NUCLEOTIDE SEQUENCE [LARGE SCALE GENOMIC DNA]</scope>
    <source>
        <strain evidence="2 3">DPMB0001</strain>
    </source>
</reference>
<dbReference type="HAMAP" id="MF_00386">
    <property type="entry name" value="UPF0161_YidD"/>
    <property type="match status" value="1"/>
</dbReference>
<comment type="subcellular location">
    <subcellularLocation>
        <location evidence="1">Cell membrane</location>
        <topology evidence="1">Peripheral membrane protein</topology>
        <orientation evidence="1">Cytoplasmic side</orientation>
    </subcellularLocation>
</comment>
<sequence>MIRWLFIFPVKLYQWFISPMFPSSCRHQPSCSNYMIQSIQTHGAFRGLWLGIKRLSKCHPWGTYGYDPVPKKNKSNGKV</sequence>
<keyword evidence="3" id="KW-1185">Reference proteome</keyword>
<name>A0A951IXV7_9BACT</name>
<dbReference type="EMBL" id="RPHB01000005">
    <property type="protein sequence ID" value="MBW3468337.1"/>
    <property type="molecule type" value="Genomic_DNA"/>
</dbReference>